<dbReference type="InterPro" id="IPR036157">
    <property type="entry name" value="dUTPase-like_sf"/>
</dbReference>
<comment type="catalytic activity">
    <reaction evidence="4 5">
        <text>dUTP + H2O = dUMP + diphosphate + H(+)</text>
        <dbReference type="Rhea" id="RHEA:10248"/>
        <dbReference type="ChEBI" id="CHEBI:15377"/>
        <dbReference type="ChEBI" id="CHEBI:15378"/>
        <dbReference type="ChEBI" id="CHEBI:33019"/>
        <dbReference type="ChEBI" id="CHEBI:61555"/>
        <dbReference type="ChEBI" id="CHEBI:246422"/>
        <dbReference type="EC" id="3.6.1.23"/>
    </reaction>
</comment>
<name>A0ABU7U5Y1_9PROT</name>
<dbReference type="InterPro" id="IPR008181">
    <property type="entry name" value="dUTPase"/>
</dbReference>
<feature type="binding site" evidence="5">
    <location>
        <position position="89"/>
    </location>
    <ligand>
        <name>substrate</name>
    </ligand>
</feature>
<feature type="binding site" evidence="5">
    <location>
        <begin position="93"/>
        <end position="95"/>
    </location>
    <ligand>
        <name>substrate</name>
    </ligand>
</feature>
<organism evidence="7 8">
    <name type="scientific">Sorlinia euscelidii</name>
    <dbReference type="NCBI Taxonomy" id="3081148"/>
    <lineage>
        <taxon>Bacteria</taxon>
        <taxon>Pseudomonadati</taxon>
        <taxon>Pseudomonadota</taxon>
        <taxon>Alphaproteobacteria</taxon>
        <taxon>Acetobacterales</taxon>
        <taxon>Acetobacteraceae</taxon>
        <taxon>Sorlinia</taxon>
    </lineage>
</organism>
<dbReference type="EMBL" id="JAWJZY010000008">
    <property type="protein sequence ID" value="MEE8659668.1"/>
    <property type="molecule type" value="Genomic_DNA"/>
</dbReference>
<feature type="binding site" evidence="5">
    <location>
        <begin position="76"/>
        <end position="78"/>
    </location>
    <ligand>
        <name>substrate</name>
    </ligand>
</feature>
<keyword evidence="5" id="KW-0479">Metal-binding</keyword>
<dbReference type="NCBIfam" id="NF001862">
    <property type="entry name" value="PRK00601.1"/>
    <property type="match status" value="1"/>
</dbReference>
<dbReference type="NCBIfam" id="TIGR00576">
    <property type="entry name" value="dut"/>
    <property type="match status" value="1"/>
</dbReference>
<comment type="caution">
    <text evidence="7">The sequence shown here is derived from an EMBL/GenBank/DDBJ whole genome shotgun (WGS) entry which is preliminary data.</text>
</comment>
<dbReference type="PANTHER" id="PTHR11241:SF0">
    <property type="entry name" value="DEOXYURIDINE 5'-TRIPHOSPHATE NUCLEOTIDOHYDROLASE"/>
    <property type="match status" value="1"/>
</dbReference>
<keyword evidence="8" id="KW-1185">Reference proteome</keyword>
<dbReference type="SUPFAM" id="SSF51283">
    <property type="entry name" value="dUTPase-like"/>
    <property type="match status" value="1"/>
</dbReference>
<sequence>MPVTQDMTSGLKVRVVRLPHAVGLALPRYASDGAAGFDFIAAIEADIVLAPGARALIPTGLKLALPHGYELQIRPRSGLALNNGVTLPNTPGTIDEDYRGEVKVIMINLGTERFVISRGMRIAQGIIAPVTRLEWQEVSTLDETLRAKGASGAQAPRTETMT</sequence>
<evidence type="ECO:0000313" key="7">
    <source>
        <dbReference type="EMBL" id="MEE8659668.1"/>
    </source>
</evidence>
<comment type="caution">
    <text evidence="5">Lacks conserved residue(s) required for the propagation of feature annotation.</text>
</comment>
<dbReference type="Proteomes" id="UP001312908">
    <property type="component" value="Unassembled WGS sequence"/>
</dbReference>
<keyword evidence="3 5" id="KW-0546">Nucleotide metabolism</keyword>
<comment type="similarity">
    <text evidence="1 5">Belongs to the dUTPase family.</text>
</comment>
<reference evidence="7 8" key="1">
    <citation type="submission" date="2023-10" db="EMBL/GenBank/DDBJ databases">
        <title>Sorlinia euscelidii gen. nov., sp. nov., an acetic acid bacteria isolated from the gut of Euscelidius variegatus emitter.</title>
        <authorList>
            <person name="Michoud G."/>
            <person name="Marasco R."/>
            <person name="Seferji K."/>
            <person name="Gonella E."/>
            <person name="Garuglieri E."/>
            <person name="Alma A."/>
            <person name="Mapelli F."/>
            <person name="Borin S."/>
            <person name="Daffonchio D."/>
            <person name="Crotti E."/>
        </authorList>
    </citation>
    <scope>NUCLEOTIDE SEQUENCE [LARGE SCALE GENOMIC DNA]</scope>
    <source>
        <strain evidence="7 8">EV16P</strain>
    </source>
</reference>
<evidence type="ECO:0000256" key="1">
    <source>
        <dbReference type="ARBA" id="ARBA00006581"/>
    </source>
</evidence>
<accession>A0ABU7U5Y1</accession>
<evidence type="ECO:0000256" key="3">
    <source>
        <dbReference type="ARBA" id="ARBA00023080"/>
    </source>
</evidence>
<feature type="domain" description="dUTPase-like" evidence="6">
    <location>
        <begin position="26"/>
        <end position="152"/>
    </location>
</feature>
<dbReference type="EC" id="3.6.1.23" evidence="5"/>
<dbReference type="InterPro" id="IPR033704">
    <property type="entry name" value="dUTPase_trimeric"/>
</dbReference>
<dbReference type="HAMAP" id="MF_00116">
    <property type="entry name" value="dUTPase_bact"/>
    <property type="match status" value="1"/>
</dbReference>
<evidence type="ECO:0000259" key="6">
    <source>
        <dbReference type="Pfam" id="PF00692"/>
    </source>
</evidence>
<dbReference type="Pfam" id="PF00692">
    <property type="entry name" value="dUTPase"/>
    <property type="match status" value="1"/>
</dbReference>
<comment type="pathway">
    <text evidence="5">Pyrimidine metabolism; dUMP biosynthesis; dUMP from dCTP (dUTP route): step 2/2.</text>
</comment>
<comment type="function">
    <text evidence="5">This enzyme is involved in nucleotide metabolism: it produces dUMP, the immediate precursor of thymidine nucleotides and it decreases the intracellular concentration of dUTP so that uracil cannot be incorporated into DNA.</text>
</comment>
<protein>
    <recommendedName>
        <fullName evidence="5">Deoxyuridine 5'-triphosphate nucleotidohydrolase</fullName>
        <shortName evidence="5">dUTPase</shortName>
        <ecNumber evidence="5">3.6.1.23</ecNumber>
    </recommendedName>
    <alternativeName>
        <fullName evidence="5">dUTP pyrophosphatase</fullName>
    </alternativeName>
</protein>
<dbReference type="PANTHER" id="PTHR11241">
    <property type="entry name" value="DEOXYURIDINE 5'-TRIPHOSPHATE NUCLEOTIDOHYDROLASE"/>
    <property type="match status" value="1"/>
</dbReference>
<gene>
    <name evidence="5" type="primary">dut</name>
    <name evidence="7" type="ORF">DOFOFD_11720</name>
</gene>
<comment type="cofactor">
    <cofactor evidence="5">
        <name>Mg(2+)</name>
        <dbReference type="ChEBI" id="CHEBI:18420"/>
    </cofactor>
</comment>
<keyword evidence="5" id="KW-0460">Magnesium</keyword>
<keyword evidence="2 5" id="KW-0378">Hydrolase</keyword>
<dbReference type="InterPro" id="IPR029054">
    <property type="entry name" value="dUTPase-like"/>
</dbReference>
<evidence type="ECO:0000256" key="2">
    <source>
        <dbReference type="ARBA" id="ARBA00022801"/>
    </source>
</evidence>
<dbReference type="Gene3D" id="2.70.40.10">
    <property type="match status" value="1"/>
</dbReference>
<dbReference type="CDD" id="cd07557">
    <property type="entry name" value="trimeric_dUTPase"/>
    <property type="match status" value="1"/>
</dbReference>
<evidence type="ECO:0000256" key="4">
    <source>
        <dbReference type="ARBA" id="ARBA00047686"/>
    </source>
</evidence>
<proteinExistence type="inferred from homology"/>
<evidence type="ECO:0000256" key="5">
    <source>
        <dbReference type="HAMAP-Rule" id="MF_00116"/>
    </source>
</evidence>
<evidence type="ECO:0000313" key="8">
    <source>
        <dbReference type="Proteomes" id="UP001312908"/>
    </source>
</evidence>